<dbReference type="Proteomes" id="UP000324222">
    <property type="component" value="Unassembled WGS sequence"/>
</dbReference>
<reference evidence="1 2" key="1">
    <citation type="submission" date="2019-05" db="EMBL/GenBank/DDBJ databases">
        <title>Another draft genome of Portunus trituberculatus and its Hox gene families provides insights of decapod evolution.</title>
        <authorList>
            <person name="Jeong J.-H."/>
            <person name="Song I."/>
            <person name="Kim S."/>
            <person name="Choi T."/>
            <person name="Kim D."/>
            <person name="Ryu S."/>
            <person name="Kim W."/>
        </authorList>
    </citation>
    <scope>NUCLEOTIDE SEQUENCE [LARGE SCALE GENOMIC DNA]</scope>
    <source>
        <tissue evidence="1">Muscle</tissue>
    </source>
</reference>
<evidence type="ECO:0000313" key="2">
    <source>
        <dbReference type="Proteomes" id="UP000324222"/>
    </source>
</evidence>
<proteinExistence type="predicted"/>
<sequence length="120" mass="14122">MYWCGMHVPQQHLAVPRGRFCAWYARTTKQSCEAVCSNDDKRLLCPVRALQWYLNRTQSPSRPRYLFLSVRDPTHPLSKMAISYFLQQLIRVAHEDFHDHLEPTLRVRAHDVQSVETSLL</sequence>
<evidence type="ECO:0000313" key="1">
    <source>
        <dbReference type="EMBL" id="MPC79506.1"/>
    </source>
</evidence>
<keyword evidence="2" id="KW-1185">Reference proteome</keyword>
<name>A0A5B7IC73_PORTR</name>
<organism evidence="1 2">
    <name type="scientific">Portunus trituberculatus</name>
    <name type="common">Swimming crab</name>
    <name type="synonym">Neptunus trituberculatus</name>
    <dbReference type="NCBI Taxonomy" id="210409"/>
    <lineage>
        <taxon>Eukaryota</taxon>
        <taxon>Metazoa</taxon>
        <taxon>Ecdysozoa</taxon>
        <taxon>Arthropoda</taxon>
        <taxon>Crustacea</taxon>
        <taxon>Multicrustacea</taxon>
        <taxon>Malacostraca</taxon>
        <taxon>Eumalacostraca</taxon>
        <taxon>Eucarida</taxon>
        <taxon>Decapoda</taxon>
        <taxon>Pleocyemata</taxon>
        <taxon>Brachyura</taxon>
        <taxon>Eubrachyura</taxon>
        <taxon>Portunoidea</taxon>
        <taxon>Portunidae</taxon>
        <taxon>Portuninae</taxon>
        <taxon>Portunus</taxon>
    </lineage>
</organism>
<dbReference type="AlphaFoldDB" id="A0A5B7IC73"/>
<accession>A0A5B7IC73</accession>
<gene>
    <name evidence="1" type="ORF">E2C01_074035</name>
</gene>
<comment type="caution">
    <text evidence="1">The sequence shown here is derived from an EMBL/GenBank/DDBJ whole genome shotgun (WGS) entry which is preliminary data.</text>
</comment>
<protein>
    <submittedName>
        <fullName evidence="1">Uncharacterized protein</fullName>
    </submittedName>
</protein>
<dbReference type="EMBL" id="VSRR010051321">
    <property type="protein sequence ID" value="MPC79506.1"/>
    <property type="molecule type" value="Genomic_DNA"/>
</dbReference>